<protein>
    <submittedName>
        <fullName evidence="4">Antitermination protein</fullName>
    </submittedName>
</protein>
<reference evidence="5 7" key="4">
    <citation type="submission" date="2018-06" db="EMBL/GenBank/DDBJ databases">
        <authorList>
            <consortium name="Pathogen Informatics"/>
            <person name="Doyle S."/>
        </authorList>
    </citation>
    <scope>NUCLEOTIDE SEQUENCE [LARGE SCALE GENOMIC DNA]</scope>
    <source>
        <strain evidence="7">NCTC 9529</strain>
        <strain evidence="5">NCTC9529</strain>
    </source>
</reference>
<name>A0AAC8VPY8_9ENTR</name>
<reference evidence="6" key="1">
    <citation type="submission" date="2015-07" db="EMBL/GenBank/DDBJ databases">
        <authorList>
            <person name="Moine D."/>
            <person name="Kassam M."/>
        </authorList>
    </citation>
    <scope>NUCLEOTIDE SEQUENCE [LARGE SCALE GENOMIC DNA]</scope>
    <source>
        <strain evidence="6">NCTC 9529</strain>
    </source>
</reference>
<dbReference type="GO" id="GO:0006355">
    <property type="term" value="P:regulation of DNA-templated transcription"/>
    <property type="evidence" value="ECO:0007669"/>
    <property type="project" value="InterPro"/>
</dbReference>
<evidence type="ECO:0000256" key="1">
    <source>
        <dbReference type="ARBA" id="ARBA00023015"/>
    </source>
</evidence>
<dbReference type="Proteomes" id="UP000254849">
    <property type="component" value="Unassembled WGS sequence"/>
</dbReference>
<dbReference type="GO" id="GO:0003677">
    <property type="term" value="F:DNA binding"/>
    <property type="evidence" value="ECO:0007669"/>
    <property type="project" value="UniProtKB-KW"/>
</dbReference>
<dbReference type="EMBL" id="UFYH01000001">
    <property type="protein sequence ID" value="STD07228.1"/>
    <property type="molecule type" value="Genomic_DNA"/>
</dbReference>
<evidence type="ECO:0000256" key="2">
    <source>
        <dbReference type="ARBA" id="ARBA00023125"/>
    </source>
</evidence>
<dbReference type="EMBL" id="CP012257">
    <property type="protein sequence ID" value="ALB54880.1"/>
    <property type="molecule type" value="Genomic_DNA"/>
</dbReference>
<dbReference type="InterPro" id="IPR003222">
    <property type="entry name" value="Antitermntn"/>
</dbReference>
<reference evidence="6" key="2">
    <citation type="submission" date="2015-09" db="EMBL/GenBank/DDBJ databases">
        <title>Cronobacter genome sequencing and assembly.</title>
        <authorList>
            <person name="Descombes P."/>
            <person name="Baert L."/>
            <person name="Ngom-Bru C."/>
            <person name="Barretto C."/>
        </authorList>
    </citation>
    <scope>NUCLEOTIDE SEQUENCE [LARGE SCALE GENOMIC DNA]</scope>
    <source>
        <strain evidence="6">NCTC 9529</strain>
    </source>
</reference>
<keyword evidence="2" id="KW-0238">DNA-binding</keyword>
<evidence type="ECO:0000256" key="3">
    <source>
        <dbReference type="ARBA" id="ARBA00023163"/>
    </source>
</evidence>
<dbReference type="RefSeq" id="WP_032804385.1">
    <property type="nucleotide sequence ID" value="NZ_AJKW01000009.1"/>
</dbReference>
<organism evidence="4 6">
    <name type="scientific">Cronobacter universalis NCTC 9529</name>
    <dbReference type="NCBI Taxonomy" id="1074000"/>
    <lineage>
        <taxon>Bacteria</taxon>
        <taxon>Pseudomonadati</taxon>
        <taxon>Pseudomonadota</taxon>
        <taxon>Gammaproteobacteria</taxon>
        <taxon>Enterobacterales</taxon>
        <taxon>Enterobacteriaceae</taxon>
        <taxon>Cronobacter</taxon>
    </lineage>
</organism>
<dbReference type="InterPro" id="IPR036410">
    <property type="entry name" value="HSP_DnaJ_Cys-rich_dom_sf"/>
</dbReference>
<dbReference type="Pfam" id="PF03589">
    <property type="entry name" value="Antiterm"/>
    <property type="match status" value="2"/>
</dbReference>
<dbReference type="AlphaFoldDB" id="A0AAC8VPY8"/>
<sequence length="254" mass="27853">MNLENALKYHFAKSTMISDSPRATASDALTGTDIMAAQGMVQNRAQMGFAAFMGKMGVSSNDREKAIELLTLYAIERCDKVAALRKLECDIKPKVMQALATYAFEDYSRNAGSTRQCECCNGAGFIHAEVVTMKHIGRPNLAARREQVKVLCQKCKGKGVVSTACSDCKGRGKAINQEETEKQGVPVISDCKRCGGVGYPRLPSTEAFAAVCQITDAISLDTWKKSVKPFYDALIIKFEVEESWADAQLREVTR</sequence>
<evidence type="ECO:0000313" key="7">
    <source>
        <dbReference type="Proteomes" id="UP000254849"/>
    </source>
</evidence>
<evidence type="ECO:0000313" key="5">
    <source>
        <dbReference type="EMBL" id="STD07228.1"/>
    </source>
</evidence>
<reference evidence="4 6" key="3">
    <citation type="journal article" date="2016" name="Genome Announc.">
        <title>Fully Closed Genome Sequences of Five Type Strains of the Genus Cronobacter and One Cronobacter sakazakii Strain.</title>
        <authorList>
            <person name="Moine D."/>
            <person name="Kassam M."/>
            <person name="Baert L."/>
            <person name="Tang Y."/>
            <person name="Barretto C."/>
            <person name="Ngom Bru C."/>
            <person name="Klijn A."/>
            <person name="Descombes P."/>
        </authorList>
    </citation>
    <scope>NUCLEOTIDE SEQUENCE [LARGE SCALE GENOMIC DNA]</scope>
    <source>
        <strain evidence="4 6">NCTC 9529</strain>
    </source>
</reference>
<proteinExistence type="inferred from homology"/>
<evidence type="ECO:0000313" key="4">
    <source>
        <dbReference type="EMBL" id="ALB54880.1"/>
    </source>
</evidence>
<keyword evidence="7" id="KW-1185">Reference proteome</keyword>
<dbReference type="InterPro" id="IPR038500">
    <property type="entry name" value="Antitermination_sf"/>
</dbReference>
<dbReference type="Gene3D" id="1.10.274.110">
    <property type="match status" value="2"/>
</dbReference>
<dbReference type="Proteomes" id="UP000061974">
    <property type="component" value="Chromosome"/>
</dbReference>
<gene>
    <name evidence="4" type="ORF">AFK65_09470</name>
    <name evidence="5" type="ORF">NCTC9529_01940</name>
</gene>
<dbReference type="HAMAP" id="MF_04158">
    <property type="entry name" value="Antitermination_lambda"/>
    <property type="match status" value="1"/>
</dbReference>
<keyword evidence="1" id="KW-0805">Transcription regulation</keyword>
<accession>A0AAC8VPY8</accession>
<dbReference type="KEGG" id="cui:AFK65_09470"/>
<keyword evidence="3" id="KW-0804">Transcription</keyword>
<evidence type="ECO:0000313" key="6">
    <source>
        <dbReference type="Proteomes" id="UP000061974"/>
    </source>
</evidence>
<dbReference type="SUPFAM" id="SSF57938">
    <property type="entry name" value="DnaJ/Hsp40 cysteine-rich domain"/>
    <property type="match status" value="1"/>
</dbReference>